<name>A0A0B7GUT7_TREPH</name>
<dbReference type="InterPro" id="IPR036986">
    <property type="entry name" value="S4_RNA-bd_sf"/>
</dbReference>
<organism evidence="5 7">
    <name type="scientific">Treponema phagedenis</name>
    <dbReference type="NCBI Taxonomy" id="162"/>
    <lineage>
        <taxon>Bacteria</taxon>
        <taxon>Pseudomonadati</taxon>
        <taxon>Spirochaetota</taxon>
        <taxon>Spirochaetia</taxon>
        <taxon>Spirochaetales</taxon>
        <taxon>Treponemataceae</taxon>
        <taxon>Treponema</taxon>
    </lineage>
</organism>
<dbReference type="GO" id="GO:0000455">
    <property type="term" value="P:enzyme-directed rRNA pseudouridine synthesis"/>
    <property type="evidence" value="ECO:0007669"/>
    <property type="project" value="UniProtKB-ARBA"/>
</dbReference>
<gene>
    <name evidence="6" type="ORF">FUT82_15455</name>
    <name evidence="5" type="ORF">TPHV1_30153</name>
</gene>
<dbReference type="EMBL" id="CDNC01000023">
    <property type="protein sequence ID" value="CEM62258.1"/>
    <property type="molecule type" value="Genomic_DNA"/>
</dbReference>
<accession>A0A0B7GUT7</accession>
<keyword evidence="7" id="KW-1185">Reference proteome</keyword>
<comment type="similarity">
    <text evidence="1">Belongs to the pseudouridine synthase RluA family.</text>
</comment>
<dbReference type="CDD" id="cd00165">
    <property type="entry name" value="S4"/>
    <property type="match status" value="1"/>
</dbReference>
<dbReference type="EC" id="5.4.99.-" evidence="5"/>
<dbReference type="RefSeq" id="WP_024752047.1">
    <property type="nucleotide sequence ID" value="NZ_CDNC01000023.1"/>
</dbReference>
<dbReference type="PROSITE" id="PS50889">
    <property type="entry name" value="S4"/>
    <property type="match status" value="1"/>
</dbReference>
<dbReference type="InterPro" id="IPR002942">
    <property type="entry name" value="S4_RNA-bd"/>
</dbReference>
<evidence type="ECO:0000259" key="4">
    <source>
        <dbReference type="SMART" id="SM00363"/>
    </source>
</evidence>
<evidence type="ECO:0000256" key="3">
    <source>
        <dbReference type="PROSITE-ProRule" id="PRU00182"/>
    </source>
</evidence>
<evidence type="ECO:0000313" key="8">
    <source>
        <dbReference type="Proteomes" id="UP000323594"/>
    </source>
</evidence>
<dbReference type="AlphaFoldDB" id="A0A0B7GUT7"/>
<evidence type="ECO:0000313" key="7">
    <source>
        <dbReference type="Proteomes" id="UP000042527"/>
    </source>
</evidence>
<reference evidence="7" key="2">
    <citation type="submission" date="2015-01" db="EMBL/GenBank/DDBJ databases">
        <authorList>
            <person name="Manzoor Shahid"/>
            <person name="Zubair Saima"/>
        </authorList>
    </citation>
    <scope>NUCLEOTIDE SEQUENCE [LARGE SCALE GENOMIC DNA]</scope>
    <source>
        <strain evidence="7">V1</strain>
    </source>
</reference>
<keyword evidence="2 5" id="KW-0413">Isomerase</keyword>
<dbReference type="GO" id="GO:0003723">
    <property type="term" value="F:RNA binding"/>
    <property type="evidence" value="ECO:0007669"/>
    <property type="project" value="UniProtKB-KW"/>
</dbReference>
<dbReference type="Proteomes" id="UP000323594">
    <property type="component" value="Chromosome"/>
</dbReference>
<reference evidence="6 8" key="3">
    <citation type="submission" date="2019-08" db="EMBL/GenBank/DDBJ databases">
        <authorList>
            <person name="Kuhnert P."/>
        </authorList>
    </citation>
    <scope>NUCLEOTIDE SEQUENCE [LARGE SCALE GENOMIC DNA]</scope>
    <source>
        <strain evidence="6 8">B36.5</strain>
    </source>
</reference>
<dbReference type="Pfam" id="PF00849">
    <property type="entry name" value="PseudoU_synth_2"/>
    <property type="match status" value="1"/>
</dbReference>
<evidence type="ECO:0000313" key="6">
    <source>
        <dbReference type="EMBL" id="QEJ99242.1"/>
    </source>
</evidence>
<dbReference type="CDD" id="cd02869">
    <property type="entry name" value="PseudoU_synth_RluA_like"/>
    <property type="match status" value="1"/>
</dbReference>
<dbReference type="InterPro" id="IPR006145">
    <property type="entry name" value="PsdUridine_synth_RsuA/RluA"/>
</dbReference>
<keyword evidence="3" id="KW-0694">RNA-binding</keyword>
<dbReference type="InterPro" id="IPR020103">
    <property type="entry name" value="PsdUridine_synth_cat_dom_sf"/>
</dbReference>
<sequence length="312" mass="35470">MNKKDFVLDNNDSDRRLDRVVRLFLPKMPLSVIYKALRSGKIRVNGQKKHPDYKTKENDVLSIEELLFSSFLQEHKTRNNPIRQIESLYIYKGKDLLVLNKPVDIAVHGRGSLAESIASSYKKDSLSFKPGPLHRLDKGTEGIICFSQSIKGAQLFSACLKEGTCAKFYLGIIEGALKKETVHIEQNTSEEITAIIPIAQNTEQTLSLAVFHLITGKKHQIRRHCHAIGYPLFGDLRYGGSKSIQNIIAHRYYLLAWRLYMPKNSALIDSDLPDFFEAKPSPEFTKMLHLFPPDSIEKAIQTIEKIRKGAVY</sequence>
<evidence type="ECO:0000313" key="5">
    <source>
        <dbReference type="EMBL" id="CEM62258.1"/>
    </source>
</evidence>
<dbReference type="SUPFAM" id="SSF55120">
    <property type="entry name" value="Pseudouridine synthase"/>
    <property type="match status" value="1"/>
</dbReference>
<feature type="domain" description="RNA-binding S4" evidence="4">
    <location>
        <begin position="15"/>
        <end position="73"/>
    </location>
</feature>
<evidence type="ECO:0000256" key="2">
    <source>
        <dbReference type="ARBA" id="ARBA00023235"/>
    </source>
</evidence>
<dbReference type="SUPFAM" id="SSF55174">
    <property type="entry name" value="Alpha-L RNA-binding motif"/>
    <property type="match status" value="1"/>
</dbReference>
<dbReference type="PANTHER" id="PTHR21600:SF83">
    <property type="entry name" value="PSEUDOURIDYLATE SYNTHASE RPUSD4, MITOCHONDRIAL"/>
    <property type="match status" value="1"/>
</dbReference>
<dbReference type="SMART" id="SM00363">
    <property type="entry name" value="S4"/>
    <property type="match status" value="1"/>
</dbReference>
<dbReference type="GeneID" id="57752124"/>
<protein>
    <submittedName>
        <fullName evidence="5">Pseudouridine synthase, RluA family</fullName>
        <ecNumber evidence="5">5.4.99.-</ecNumber>
    </submittedName>
    <submittedName>
        <fullName evidence="6">RluA family pseudouridine synthase</fullName>
    </submittedName>
</protein>
<dbReference type="GO" id="GO:0120159">
    <property type="term" value="F:rRNA pseudouridine synthase activity"/>
    <property type="evidence" value="ECO:0007669"/>
    <property type="project" value="UniProtKB-ARBA"/>
</dbReference>
<evidence type="ECO:0000256" key="1">
    <source>
        <dbReference type="ARBA" id="ARBA00010876"/>
    </source>
</evidence>
<dbReference type="InterPro" id="IPR050188">
    <property type="entry name" value="RluA_PseudoU_synthase"/>
</dbReference>
<reference evidence="5" key="1">
    <citation type="submission" date="2015-01" db="EMBL/GenBank/DDBJ databases">
        <authorList>
            <person name="Xiang T."/>
            <person name="Song Y."/>
            <person name="Huang L."/>
            <person name="Wang B."/>
            <person name="Wu P."/>
        </authorList>
    </citation>
    <scope>NUCLEOTIDE SEQUENCE [LARGE SCALE GENOMIC DNA]</scope>
    <source>
        <strain evidence="5">V1</strain>
    </source>
</reference>
<dbReference type="Gene3D" id="3.30.2350.10">
    <property type="entry name" value="Pseudouridine synthase"/>
    <property type="match status" value="1"/>
</dbReference>
<dbReference type="Proteomes" id="UP000042527">
    <property type="component" value="Unassembled WGS sequence"/>
</dbReference>
<dbReference type="OrthoDB" id="305739at2"/>
<dbReference type="PANTHER" id="PTHR21600">
    <property type="entry name" value="MITOCHONDRIAL RNA PSEUDOURIDINE SYNTHASE"/>
    <property type="match status" value="1"/>
</dbReference>
<proteinExistence type="inferred from homology"/>
<dbReference type="Gene3D" id="3.10.290.10">
    <property type="entry name" value="RNA-binding S4 domain"/>
    <property type="match status" value="1"/>
</dbReference>
<dbReference type="EMBL" id="CP042817">
    <property type="protein sequence ID" value="QEJ99242.1"/>
    <property type="molecule type" value="Genomic_DNA"/>
</dbReference>